<dbReference type="AlphaFoldDB" id="A0A0M2UWI6"/>
<reference evidence="1 2" key="1">
    <citation type="journal article" date="2013" name="BMC Microbiol.">
        <title>Identification of the type II cytochrome c maturation pathway in anammox bacteria by comparative genomics.</title>
        <authorList>
            <person name="Ferousi C."/>
            <person name="Speth D.R."/>
            <person name="Reimann J."/>
            <person name="Op den Camp H.J."/>
            <person name="Allen J.W."/>
            <person name="Keltjens J.T."/>
            <person name="Jetten M.S."/>
        </authorList>
    </citation>
    <scope>NUCLEOTIDE SEQUENCE [LARGE SCALE GENOMIC DNA]</scope>
    <source>
        <strain evidence="1">RU1</strain>
    </source>
</reference>
<dbReference type="Proteomes" id="UP000034954">
    <property type="component" value="Unassembled WGS sequence"/>
</dbReference>
<evidence type="ECO:0000313" key="2">
    <source>
        <dbReference type="Proteomes" id="UP000034954"/>
    </source>
</evidence>
<sequence length="629" mass="71172">MGNEEKKQSEEKRESLDQKEIHSEDFQYVLKELLNAYQPLLEEELNRAKNPEQLKKEAEGRPPNCDDEIALANRIFGKFFTGEVAIRLLPAEGRELMGPIDRWRWCYLHIRCCIIFGWLVCRAPRTFRAFVYYLYHYWRCIRQMLNTPVHSPLTPEERQDFQTLVQALAGAYKPYLTDQLATVEFPVGIPDEVLSGKIDCFEGEMETAAVFEQFLTVEAAQALLGKEAFAVHSKETFFWFCRCWCLCAIRFGCCLAHAHNFVDRLYCLYYFRQCLRECFRPLTCNLTNPHDCVEEQEIVVANILRGVEIRGTATGAFCSHYTIEWRQGGIGPWQNNGVHYPGGAAQGTCGVVNGTLGYLATFPFVAPGLVEIRVCVFSTQGGVPQCCTIQFELQRNLVWIRGIESPEAEDPPGLFDPTAQLVDGAGVVRSFGTALRVYGSASVGGCVGREIKRYTLSYHSGFVVNPLLPGFIQFWQVDYNTPLQIDAGLNRIFEDVLTSRWREWHWPPGLCAPISNWLQDAYWSTQVPQSFPIVPSEPPCPAPAMWNSTPLPLINCQSGRYTLRLTVEDTASGIKHDLQQVWFDNKDIHGKIMQIFPVPPCATINLSQFAAVGGNCTVHAGSASRYRIR</sequence>
<accession>A0A0M2UWI6</accession>
<comment type="caution">
    <text evidence="1">The sequence shown here is derived from an EMBL/GenBank/DDBJ whole genome shotgun (WGS) entry which is preliminary data.</text>
</comment>
<proteinExistence type="predicted"/>
<organism evidence="1 2">
    <name type="scientific">Candidatus Brocadia fulgida</name>
    <dbReference type="NCBI Taxonomy" id="380242"/>
    <lineage>
        <taxon>Bacteria</taxon>
        <taxon>Pseudomonadati</taxon>
        <taxon>Planctomycetota</taxon>
        <taxon>Candidatus Brocadiia</taxon>
        <taxon>Candidatus Brocadiales</taxon>
        <taxon>Candidatus Brocadiaceae</taxon>
        <taxon>Candidatus Brocadia</taxon>
    </lineage>
</organism>
<gene>
    <name evidence="1" type="ORF">BROFUL_01991</name>
</gene>
<keyword evidence="2" id="KW-1185">Reference proteome</keyword>
<evidence type="ECO:0000313" key="1">
    <source>
        <dbReference type="EMBL" id="KKO19331.1"/>
    </source>
</evidence>
<dbReference type="EMBL" id="LAQJ01000201">
    <property type="protein sequence ID" value="KKO19331.1"/>
    <property type="molecule type" value="Genomic_DNA"/>
</dbReference>
<name>A0A0M2UWI6_9BACT</name>
<protein>
    <submittedName>
        <fullName evidence="1">Uncharacterized protein</fullName>
    </submittedName>
</protein>